<dbReference type="RefSeq" id="WP_128105752.1">
    <property type="nucleotide sequence ID" value="NZ_CP042808.1"/>
</dbReference>
<evidence type="ECO:0000313" key="1">
    <source>
        <dbReference type="EMBL" id="QEE85898.1"/>
    </source>
</evidence>
<dbReference type="KEGG" id="aoy:EOV40_009360"/>
<accession>A0A5B9GHY1</accession>
<name>A0A5B9GHY1_9PROT</name>
<organism evidence="1 2">
    <name type="scientific">Acetobacter oryzoeni</name>
    <dbReference type="NCBI Taxonomy" id="2500548"/>
    <lineage>
        <taxon>Bacteria</taxon>
        <taxon>Pseudomonadati</taxon>
        <taxon>Pseudomonadota</taxon>
        <taxon>Alphaproteobacteria</taxon>
        <taxon>Acetobacterales</taxon>
        <taxon>Acetobacteraceae</taxon>
        <taxon>Acetobacter</taxon>
    </lineage>
</organism>
<evidence type="ECO:0000313" key="2">
    <source>
        <dbReference type="Proteomes" id="UP000287027"/>
    </source>
</evidence>
<dbReference type="AlphaFoldDB" id="A0A5B9GHY1"/>
<dbReference type="EMBL" id="CP042808">
    <property type="protein sequence ID" value="QEE85898.1"/>
    <property type="molecule type" value="Genomic_DNA"/>
</dbReference>
<dbReference type="Proteomes" id="UP000287027">
    <property type="component" value="Chromosome"/>
</dbReference>
<keyword evidence="2" id="KW-1185">Reference proteome</keyword>
<protein>
    <submittedName>
        <fullName evidence="1">Uncharacterized protein</fullName>
    </submittedName>
</protein>
<sequence length="298" mass="33785">MFFRHPCEPKPERPPVPFPVFPLPVQNSIDASYNLRDISLMGILISEHEWKMIQFDIRQLAQASGMTEANIVMLMNRMPELFPEDQVAKGHGKKRLVSVNGLRRIAFVGAIASIGIGPTQAAKFVITFLENVALRGWAKAIIDPMPWPEHRKEADRLLLDANLIKLPHYKDIICKETNDIGIDELNFKSSDDITFNCVMSIMENGDEWDLYKAGKGDVILTIINGDYVAVNRLEEDELIFAFQIRGWERGADLIFKDIFKNKDKEDIQAELSVIENASVKIVINLSATTRIAFMRSVL</sequence>
<proteinExistence type="predicted"/>
<gene>
    <name evidence="1" type="ORF">EOV40_009360</name>
</gene>
<reference evidence="1 2" key="1">
    <citation type="submission" date="2019-08" db="EMBL/GenBank/DDBJ databases">
        <title>Acetobacter oryzioeni sp. nov., isolated from Korean rice wine vinegar.</title>
        <authorList>
            <person name="Baek J.H."/>
            <person name="Kim K.H."/>
            <person name="Jeon C.O."/>
            <person name="Han D.M."/>
        </authorList>
    </citation>
    <scope>NUCLEOTIDE SEQUENCE [LARGE SCALE GENOMIC DNA]</scope>
    <source>
        <strain evidence="1 2">B6</strain>
    </source>
</reference>